<accession>A0A381DW05</accession>
<protein>
    <submittedName>
        <fullName evidence="1">Uncharacterized protein</fullName>
    </submittedName>
</protein>
<sequence length="236" mass="25820">MTTLLEQYAALALDKQTTLERLTDTAAAWHVDQERGILTLGDNPFTIRWLGTYSHHSSSWLWAWANPHLVMTENDAASADILRAYIAPDAATDSDDSANLFQNPADTALLAQEGFGLDTAELHNLAAVACGLTGADAYYLGDYGDGIALLAIHDPRVATAWQEDDSLARVLSIIPQTISHFDLNHQNAVRAYLLAKGYQLNEDVQHIRAQRADSQITATFDDMRRLSNLSGNANPA</sequence>
<dbReference type="OrthoDB" id="7859927at2"/>
<dbReference type="EMBL" id="UFUW01000001">
    <property type="protein sequence ID" value="SUX17232.1"/>
    <property type="molecule type" value="Genomic_DNA"/>
</dbReference>
<name>A0A381DW05_9GAMM</name>
<proteinExistence type="predicted"/>
<dbReference type="AlphaFoldDB" id="A0A381DW05"/>
<dbReference type="InterPro" id="IPR049249">
    <property type="entry name" value="DUF6882"/>
</dbReference>
<dbReference type="RefSeq" id="WP_115610377.1">
    <property type="nucleotide sequence ID" value="NZ_JBHLZC010000001.1"/>
</dbReference>
<evidence type="ECO:0000313" key="1">
    <source>
        <dbReference type="EMBL" id="SUX17232.1"/>
    </source>
</evidence>
<dbReference type="Pfam" id="PF21813">
    <property type="entry name" value="DUF6882"/>
    <property type="match status" value="1"/>
</dbReference>
<reference evidence="1 2" key="1">
    <citation type="submission" date="2018-06" db="EMBL/GenBank/DDBJ databases">
        <authorList>
            <consortium name="Pathogen Informatics"/>
            <person name="Doyle S."/>
        </authorList>
    </citation>
    <scope>NUCLEOTIDE SEQUENCE [LARGE SCALE GENOMIC DNA]</scope>
    <source>
        <strain evidence="1 2">NCTC13294</strain>
    </source>
</reference>
<dbReference type="Proteomes" id="UP000254572">
    <property type="component" value="Unassembled WGS sequence"/>
</dbReference>
<organism evidence="1 2">
    <name type="scientific">Cardiobacterium valvarum</name>
    <dbReference type="NCBI Taxonomy" id="194702"/>
    <lineage>
        <taxon>Bacteria</taxon>
        <taxon>Pseudomonadati</taxon>
        <taxon>Pseudomonadota</taxon>
        <taxon>Gammaproteobacteria</taxon>
        <taxon>Cardiobacteriales</taxon>
        <taxon>Cardiobacteriaceae</taxon>
        <taxon>Cardiobacterium</taxon>
    </lineage>
</organism>
<evidence type="ECO:0000313" key="2">
    <source>
        <dbReference type="Proteomes" id="UP000254572"/>
    </source>
</evidence>
<keyword evidence="2" id="KW-1185">Reference proteome</keyword>
<gene>
    <name evidence="1" type="ORF">NCTC13294_00006</name>
</gene>